<dbReference type="EMBL" id="JAIWYP010000015">
    <property type="protein sequence ID" value="KAH3699437.1"/>
    <property type="molecule type" value="Genomic_DNA"/>
</dbReference>
<name>A0A9D4BNB7_DREPO</name>
<organism evidence="1 2">
    <name type="scientific">Dreissena polymorpha</name>
    <name type="common">Zebra mussel</name>
    <name type="synonym">Mytilus polymorpha</name>
    <dbReference type="NCBI Taxonomy" id="45954"/>
    <lineage>
        <taxon>Eukaryota</taxon>
        <taxon>Metazoa</taxon>
        <taxon>Spiralia</taxon>
        <taxon>Lophotrochozoa</taxon>
        <taxon>Mollusca</taxon>
        <taxon>Bivalvia</taxon>
        <taxon>Autobranchia</taxon>
        <taxon>Heteroconchia</taxon>
        <taxon>Euheterodonta</taxon>
        <taxon>Imparidentia</taxon>
        <taxon>Neoheterodontei</taxon>
        <taxon>Myida</taxon>
        <taxon>Dreissenoidea</taxon>
        <taxon>Dreissenidae</taxon>
        <taxon>Dreissena</taxon>
    </lineage>
</organism>
<dbReference type="AlphaFoldDB" id="A0A9D4BNB7"/>
<accession>A0A9D4BNB7</accession>
<keyword evidence="2" id="KW-1185">Reference proteome</keyword>
<protein>
    <submittedName>
        <fullName evidence="1">Uncharacterized protein</fullName>
    </submittedName>
</protein>
<gene>
    <name evidence="1" type="ORF">DPMN_074392</name>
</gene>
<evidence type="ECO:0000313" key="2">
    <source>
        <dbReference type="Proteomes" id="UP000828390"/>
    </source>
</evidence>
<sequence>MQDVVSYIDIIARAINFGKKPESADMTNQSPETMHYLVICDQLLLKDGVLFRRRKDDLPVPETLQLITPKVIREAVVRQSHNPVTA</sequence>
<comment type="caution">
    <text evidence="1">The sequence shown here is derived from an EMBL/GenBank/DDBJ whole genome shotgun (WGS) entry which is preliminary data.</text>
</comment>
<dbReference type="Proteomes" id="UP000828390">
    <property type="component" value="Unassembled WGS sequence"/>
</dbReference>
<proteinExistence type="predicted"/>
<reference evidence="1" key="1">
    <citation type="journal article" date="2019" name="bioRxiv">
        <title>The Genome of the Zebra Mussel, Dreissena polymorpha: A Resource for Invasive Species Research.</title>
        <authorList>
            <person name="McCartney M.A."/>
            <person name="Auch B."/>
            <person name="Kono T."/>
            <person name="Mallez S."/>
            <person name="Zhang Y."/>
            <person name="Obille A."/>
            <person name="Becker A."/>
            <person name="Abrahante J.E."/>
            <person name="Garbe J."/>
            <person name="Badalamenti J.P."/>
            <person name="Herman A."/>
            <person name="Mangelson H."/>
            <person name="Liachko I."/>
            <person name="Sullivan S."/>
            <person name="Sone E.D."/>
            <person name="Koren S."/>
            <person name="Silverstein K.A.T."/>
            <person name="Beckman K.B."/>
            <person name="Gohl D.M."/>
        </authorList>
    </citation>
    <scope>NUCLEOTIDE SEQUENCE</scope>
    <source>
        <strain evidence="1">Duluth1</strain>
        <tissue evidence="1">Whole animal</tissue>
    </source>
</reference>
<evidence type="ECO:0000313" key="1">
    <source>
        <dbReference type="EMBL" id="KAH3699437.1"/>
    </source>
</evidence>
<reference evidence="1" key="2">
    <citation type="submission" date="2020-11" db="EMBL/GenBank/DDBJ databases">
        <authorList>
            <person name="McCartney M.A."/>
            <person name="Auch B."/>
            <person name="Kono T."/>
            <person name="Mallez S."/>
            <person name="Becker A."/>
            <person name="Gohl D.M."/>
            <person name="Silverstein K.A.T."/>
            <person name="Koren S."/>
            <person name="Bechman K.B."/>
            <person name="Herman A."/>
            <person name="Abrahante J.E."/>
            <person name="Garbe J."/>
        </authorList>
    </citation>
    <scope>NUCLEOTIDE SEQUENCE</scope>
    <source>
        <strain evidence="1">Duluth1</strain>
        <tissue evidence="1">Whole animal</tissue>
    </source>
</reference>